<feature type="domain" description="Phosphatidic acid phosphatase type 2/haloperoxidase" evidence="2">
    <location>
        <begin position="134"/>
        <end position="246"/>
    </location>
</feature>
<sequence>MNSADAQQAAGTLLTLAWMLALAAVYAPRIGLVAVGPQRTGEVEHVPRPALWGLGAAVLLFTTQAGVVDAIADAPGRITAADRPVLAWMVAHRTPEATAVMHAVSNWGGTVPTLALAAAATAVLLVLRRWSDAVAVVVATAGVPVLVNAFKDLYGRVRPPVETRLAVEPDLSLPSGHALGATVIIGIVAAVVVRSLRSTAGRVAVLAAAVAAVGVISLSRLYLGVHWATDVLTSWTLGGAWLALCVTGLACLTRRRSGRGSGHQPGQ</sequence>
<keyword evidence="1" id="KW-0812">Transmembrane</keyword>
<dbReference type="PANTHER" id="PTHR14969">
    <property type="entry name" value="SPHINGOSINE-1-PHOSPHATE PHOSPHOHYDROLASE"/>
    <property type="match status" value="1"/>
</dbReference>
<comment type="caution">
    <text evidence="3">The sequence shown here is derived from an EMBL/GenBank/DDBJ whole genome shotgun (WGS) entry which is preliminary data.</text>
</comment>
<reference evidence="3 4" key="1">
    <citation type="submission" date="2024-03" db="EMBL/GenBank/DDBJ databases">
        <title>Draft genome sequence of Pseudonocardia nematodicida JCM 31783.</title>
        <authorList>
            <person name="Butdee W."/>
            <person name="Duangmal K."/>
        </authorList>
    </citation>
    <scope>NUCLEOTIDE SEQUENCE [LARGE SCALE GENOMIC DNA]</scope>
    <source>
        <strain evidence="3 4">JCM 31783</strain>
    </source>
</reference>
<proteinExistence type="predicted"/>
<organism evidence="3 4">
    <name type="scientific">Pseudonocardia nematodicida</name>
    <dbReference type="NCBI Taxonomy" id="1206997"/>
    <lineage>
        <taxon>Bacteria</taxon>
        <taxon>Bacillati</taxon>
        <taxon>Actinomycetota</taxon>
        <taxon>Actinomycetes</taxon>
        <taxon>Pseudonocardiales</taxon>
        <taxon>Pseudonocardiaceae</taxon>
        <taxon>Pseudonocardia</taxon>
    </lineage>
</organism>
<name>A0ABV1KBT1_9PSEU</name>
<dbReference type="InterPro" id="IPR036938">
    <property type="entry name" value="PAP2/HPO_sf"/>
</dbReference>
<dbReference type="EMBL" id="JBEDNQ010000006">
    <property type="protein sequence ID" value="MEQ3551935.1"/>
    <property type="molecule type" value="Genomic_DNA"/>
</dbReference>
<dbReference type="CDD" id="cd03392">
    <property type="entry name" value="PAP2_like_2"/>
    <property type="match status" value="1"/>
</dbReference>
<protein>
    <submittedName>
        <fullName evidence="3">Phosphatase PAP2 family protein</fullName>
    </submittedName>
</protein>
<dbReference type="PANTHER" id="PTHR14969:SF13">
    <property type="entry name" value="AT30094P"/>
    <property type="match status" value="1"/>
</dbReference>
<feature type="transmembrane region" description="Helical" evidence="1">
    <location>
        <begin position="107"/>
        <end position="126"/>
    </location>
</feature>
<dbReference type="InterPro" id="IPR000326">
    <property type="entry name" value="PAP2/HPO"/>
</dbReference>
<keyword evidence="4" id="KW-1185">Reference proteome</keyword>
<feature type="transmembrane region" description="Helical" evidence="1">
    <location>
        <begin position="203"/>
        <end position="223"/>
    </location>
</feature>
<feature type="transmembrane region" description="Helical" evidence="1">
    <location>
        <begin position="178"/>
        <end position="196"/>
    </location>
</feature>
<accession>A0ABV1KBT1</accession>
<keyword evidence="1" id="KW-0472">Membrane</keyword>
<evidence type="ECO:0000256" key="1">
    <source>
        <dbReference type="SAM" id="Phobius"/>
    </source>
</evidence>
<feature type="transmembrane region" description="Helical" evidence="1">
    <location>
        <begin position="133"/>
        <end position="150"/>
    </location>
</feature>
<feature type="transmembrane region" description="Helical" evidence="1">
    <location>
        <begin position="235"/>
        <end position="253"/>
    </location>
</feature>
<dbReference type="SUPFAM" id="SSF48317">
    <property type="entry name" value="Acid phosphatase/Vanadium-dependent haloperoxidase"/>
    <property type="match status" value="1"/>
</dbReference>
<dbReference type="Gene3D" id="1.20.144.10">
    <property type="entry name" value="Phosphatidic acid phosphatase type 2/haloperoxidase"/>
    <property type="match status" value="1"/>
</dbReference>
<dbReference type="Proteomes" id="UP001494902">
    <property type="component" value="Unassembled WGS sequence"/>
</dbReference>
<dbReference type="RefSeq" id="WP_349299013.1">
    <property type="nucleotide sequence ID" value="NZ_JBEDNQ010000006.1"/>
</dbReference>
<gene>
    <name evidence="3" type="ORF">WIS52_15790</name>
</gene>
<evidence type="ECO:0000313" key="3">
    <source>
        <dbReference type="EMBL" id="MEQ3551935.1"/>
    </source>
</evidence>
<evidence type="ECO:0000313" key="4">
    <source>
        <dbReference type="Proteomes" id="UP001494902"/>
    </source>
</evidence>
<dbReference type="Pfam" id="PF01569">
    <property type="entry name" value="PAP2"/>
    <property type="match status" value="1"/>
</dbReference>
<dbReference type="SMART" id="SM00014">
    <property type="entry name" value="acidPPc"/>
    <property type="match status" value="1"/>
</dbReference>
<keyword evidence="1" id="KW-1133">Transmembrane helix</keyword>
<evidence type="ECO:0000259" key="2">
    <source>
        <dbReference type="SMART" id="SM00014"/>
    </source>
</evidence>